<dbReference type="InterPro" id="IPR000719">
    <property type="entry name" value="Prot_kinase_dom"/>
</dbReference>
<dbReference type="InterPro" id="IPR008271">
    <property type="entry name" value="Ser/Thr_kinase_AS"/>
</dbReference>
<dbReference type="GO" id="GO:0032587">
    <property type="term" value="C:ruffle membrane"/>
    <property type="evidence" value="ECO:0007669"/>
    <property type="project" value="Ensembl"/>
</dbReference>
<keyword evidence="7" id="KW-0418">Kinase</keyword>
<dbReference type="InterPro" id="IPR011993">
    <property type="entry name" value="PH-like_dom_sf"/>
</dbReference>
<dbReference type="GO" id="GO:0030335">
    <property type="term" value="P:positive regulation of cell migration"/>
    <property type="evidence" value="ECO:0007669"/>
    <property type="project" value="Ensembl"/>
</dbReference>
<dbReference type="InterPro" id="IPR001849">
    <property type="entry name" value="PH_domain"/>
</dbReference>
<dbReference type="Ensembl" id="ENSBIXT00000020723.1">
    <property type="protein sequence ID" value="ENSBIXP00000011382.1"/>
    <property type="gene ID" value="ENSBIXG00000016636.1"/>
</dbReference>
<evidence type="ECO:0000256" key="4">
    <source>
        <dbReference type="ARBA" id="ARBA00022553"/>
    </source>
</evidence>
<dbReference type="Gene3D" id="1.10.510.10">
    <property type="entry name" value="Transferase(Phosphotransferase) domain 1"/>
    <property type="match status" value="1"/>
</dbReference>
<dbReference type="InterPro" id="IPR011009">
    <property type="entry name" value="Kinase-like_dom_sf"/>
</dbReference>
<dbReference type="GO" id="GO:0046326">
    <property type="term" value="P:positive regulation of D-glucose import"/>
    <property type="evidence" value="ECO:0007669"/>
    <property type="project" value="Ensembl"/>
</dbReference>
<keyword evidence="5" id="KW-0808">Transferase</keyword>
<comment type="similarity">
    <text evidence="1">Belongs to the protein kinase superfamily. AGC Ser/Thr protein kinase family. RAC subfamily.</text>
</comment>
<reference evidence="14" key="2">
    <citation type="submission" date="2025-05" db="UniProtKB">
        <authorList>
            <consortium name="Ensembl"/>
        </authorList>
    </citation>
    <scope>IDENTIFICATION</scope>
</reference>
<feature type="compositionally biased region" description="Low complexity" evidence="10">
    <location>
        <begin position="448"/>
        <end position="458"/>
    </location>
</feature>
<dbReference type="OMA" id="GMLVMGW"/>
<accession>A0A4W2CI15</accession>
<evidence type="ECO:0000313" key="14">
    <source>
        <dbReference type="Ensembl" id="ENSBIXP00000011382.1"/>
    </source>
</evidence>
<dbReference type="InterPro" id="IPR017441">
    <property type="entry name" value="Protein_kinase_ATP_BS"/>
</dbReference>
<dbReference type="FunFam" id="1.10.510.10:FF:000033">
    <property type="entry name" value="Non-specific serine/threonine protein kinase"/>
    <property type="match status" value="1"/>
</dbReference>
<dbReference type="SUPFAM" id="SSF56112">
    <property type="entry name" value="Protein kinase-like (PK-like)"/>
    <property type="match status" value="1"/>
</dbReference>
<keyword evidence="11" id="KW-0472">Membrane</keyword>
<dbReference type="GO" id="GO:0032000">
    <property type="term" value="P:positive regulation of fatty acid beta-oxidation"/>
    <property type="evidence" value="ECO:0007669"/>
    <property type="project" value="Ensembl"/>
</dbReference>
<dbReference type="Pfam" id="PF00169">
    <property type="entry name" value="PH"/>
    <property type="match status" value="1"/>
</dbReference>
<feature type="compositionally biased region" description="Low complexity" evidence="10">
    <location>
        <begin position="405"/>
        <end position="423"/>
    </location>
</feature>
<dbReference type="Pfam" id="PF00069">
    <property type="entry name" value="Pkinase"/>
    <property type="match status" value="1"/>
</dbReference>
<feature type="transmembrane region" description="Helical" evidence="11">
    <location>
        <begin position="473"/>
        <end position="494"/>
    </location>
</feature>
<feature type="region of interest" description="Disordered" evidence="10">
    <location>
        <begin position="435"/>
        <end position="458"/>
    </location>
</feature>
<keyword evidence="8 9" id="KW-0067">ATP-binding</keyword>
<dbReference type="GO" id="GO:0071486">
    <property type="term" value="P:cellular response to high light intensity"/>
    <property type="evidence" value="ECO:0007669"/>
    <property type="project" value="Ensembl"/>
</dbReference>
<dbReference type="GO" id="GO:0050821">
    <property type="term" value="P:protein stabilization"/>
    <property type="evidence" value="ECO:0007669"/>
    <property type="project" value="Ensembl"/>
</dbReference>
<dbReference type="GO" id="GO:0010748">
    <property type="term" value="P:negative regulation of long-chain fatty acid import across plasma membrane"/>
    <property type="evidence" value="ECO:0007669"/>
    <property type="project" value="Ensembl"/>
</dbReference>
<dbReference type="GO" id="GO:0032287">
    <property type="term" value="P:peripheral nervous system myelin maintenance"/>
    <property type="evidence" value="ECO:0007669"/>
    <property type="project" value="Ensembl"/>
</dbReference>
<dbReference type="FunFam" id="2.30.29.30:FF:000027">
    <property type="entry name" value="Non-specific serine/threonine protein kinase"/>
    <property type="match status" value="1"/>
</dbReference>
<dbReference type="PROSITE" id="PS00108">
    <property type="entry name" value="PROTEIN_KINASE_ST"/>
    <property type="match status" value="1"/>
</dbReference>
<protein>
    <recommendedName>
        <fullName evidence="2">non-specific serine/threonine protein kinase</fullName>
        <ecNumber evidence="2">2.7.11.1</ecNumber>
    </recommendedName>
</protein>
<evidence type="ECO:0000256" key="5">
    <source>
        <dbReference type="ARBA" id="ARBA00022679"/>
    </source>
</evidence>
<keyword evidence="11" id="KW-0812">Transmembrane</keyword>
<dbReference type="GO" id="GO:0005654">
    <property type="term" value="C:nucleoplasm"/>
    <property type="evidence" value="ECO:0007669"/>
    <property type="project" value="Ensembl"/>
</dbReference>
<evidence type="ECO:0000259" key="13">
    <source>
        <dbReference type="PROSITE" id="PS50011"/>
    </source>
</evidence>
<dbReference type="GeneTree" id="ENSGT00940000157189"/>
<dbReference type="GO" id="GO:0008286">
    <property type="term" value="P:insulin receptor signaling pathway"/>
    <property type="evidence" value="ECO:0007669"/>
    <property type="project" value="Ensembl"/>
</dbReference>
<feature type="domain" description="Protein kinase" evidence="13">
    <location>
        <begin position="152"/>
        <end position="410"/>
    </location>
</feature>
<keyword evidence="4" id="KW-0597">Phosphoprotein</keyword>
<dbReference type="GO" id="GO:0005829">
    <property type="term" value="C:cytosol"/>
    <property type="evidence" value="ECO:0007669"/>
    <property type="project" value="Ensembl"/>
</dbReference>
<dbReference type="Gene3D" id="3.30.200.20">
    <property type="entry name" value="Phosphorylase Kinase, domain 1"/>
    <property type="match status" value="1"/>
</dbReference>
<dbReference type="PROSITE" id="PS50011">
    <property type="entry name" value="PROTEIN_KINASE_DOM"/>
    <property type="match status" value="1"/>
</dbReference>
<dbReference type="Ensembl" id="ENSBIXT00005019325.1">
    <property type="protein sequence ID" value="ENSBIXP00005010719.1"/>
    <property type="gene ID" value="ENSBIXG00005002250.1"/>
</dbReference>
<evidence type="ECO:0000256" key="6">
    <source>
        <dbReference type="ARBA" id="ARBA00022741"/>
    </source>
</evidence>
<dbReference type="InterPro" id="IPR039026">
    <property type="entry name" value="PH_PKB"/>
</dbReference>
<dbReference type="GO" id="GO:0004674">
    <property type="term" value="F:protein serine/threonine kinase activity"/>
    <property type="evidence" value="ECO:0007669"/>
    <property type="project" value="UniProtKB-KW"/>
</dbReference>
<dbReference type="PROSITE" id="PS50003">
    <property type="entry name" value="PH_DOMAIN"/>
    <property type="match status" value="1"/>
</dbReference>
<dbReference type="GO" id="GO:1903676">
    <property type="term" value="P:positive regulation of cap-dependent translational initiation"/>
    <property type="evidence" value="ECO:0007669"/>
    <property type="project" value="Ensembl"/>
</dbReference>
<evidence type="ECO:0000313" key="15">
    <source>
        <dbReference type="Ensembl" id="ENSBIXP00005010719.1"/>
    </source>
</evidence>
<dbReference type="EC" id="2.7.11.1" evidence="2"/>
<dbReference type="STRING" id="30522.A0A4W2CI15"/>
<keyword evidence="16" id="KW-1185">Reference proteome</keyword>
<dbReference type="Proteomes" id="UP000314981">
    <property type="component" value="Chromosome 18"/>
</dbReference>
<keyword evidence="11" id="KW-1133">Transmembrane helix</keyword>
<evidence type="ECO:0000256" key="2">
    <source>
        <dbReference type="ARBA" id="ARBA00012513"/>
    </source>
</evidence>
<dbReference type="PROSITE" id="PS00107">
    <property type="entry name" value="PROTEIN_KINASE_ATP"/>
    <property type="match status" value="1"/>
</dbReference>
<dbReference type="Gene3D" id="2.30.29.30">
    <property type="entry name" value="Pleckstrin-homology domain (PH domain)/Phosphotyrosine-binding domain (PTB)"/>
    <property type="match status" value="1"/>
</dbReference>
<evidence type="ECO:0000313" key="16">
    <source>
        <dbReference type="Proteomes" id="UP000314981"/>
    </source>
</evidence>
<sequence length="603" mass="67574">MNEVSVIKEGWLHKRGEYIKTWRPRYFLLKSDGSFIGYKERPEAPDQTLPPLNNFSVAECQLMKTERPRPNTFVIRCLQWTTVIERTFHVDSPDEREEWMRAIQMVANSLKQRGPGDDPMDYKCGSPSDSSAAEEMEVAVSKARAKVTMNDFDYLKLLGKGTFGKVILVREKATGRYYAMKILRKEVIIAKDEVAHTVTESRVLQNTRHPFLTALKYAFQTHDRLCFVMEYANGGELFFHLSRERVFTEERARFYGAEIVSALEYLHSRDVVYRDIKLENLMLDKDGHIKITDFGLCKEGISDGATMKTFCGTPEYLAPEVLEDNDYGRAVDWWGLGVVMYEMMCGRLPFYNQDHERLFELILMEEIRFPRTLSPEAKSLLAGLLKKDPKQSSCHPSSLRSRLRSTQGTLTTSSPPSPSQSRPRTAMTAWAHWSWTSGRTSPSSPIRPASESEQPPAAATGRMQAAAITAGGFFFFFSTFYFAFLVCVPILHLLPPFPVFPSALCQTHLSGPCSPASRIPSCPHLCYRPGLGSLSSACPGLGLWAVGEIPVFNRHKAPVRGEAWSRGQPASAQLLLSEAAFLAPSSGSEWPGGGQSGPLLPWG</sequence>
<evidence type="ECO:0000313" key="17">
    <source>
        <dbReference type="Proteomes" id="UP000429181"/>
    </source>
</evidence>
<dbReference type="GO" id="GO:0072659">
    <property type="term" value="P:protein localization to plasma membrane"/>
    <property type="evidence" value="ECO:0007669"/>
    <property type="project" value="Ensembl"/>
</dbReference>
<dbReference type="GO" id="GO:1903898">
    <property type="term" value="P:negative regulation of PERK-mediated unfolded protein response"/>
    <property type="evidence" value="ECO:0007669"/>
    <property type="project" value="Ensembl"/>
</dbReference>
<evidence type="ECO:0000256" key="8">
    <source>
        <dbReference type="ARBA" id="ARBA00022840"/>
    </source>
</evidence>
<keyword evidence="6 9" id="KW-0547">Nucleotide-binding</keyword>
<dbReference type="GO" id="GO:0090314">
    <property type="term" value="P:positive regulation of protein targeting to membrane"/>
    <property type="evidence" value="ECO:0007669"/>
    <property type="project" value="Ensembl"/>
</dbReference>
<gene>
    <name evidence="15" type="primary">AKT2</name>
</gene>
<name>A0A4W2CI15_BOBOX</name>
<dbReference type="SMART" id="SM00233">
    <property type="entry name" value="PH"/>
    <property type="match status" value="1"/>
</dbReference>
<dbReference type="GO" id="GO:0005938">
    <property type="term" value="C:cell cortex"/>
    <property type="evidence" value="ECO:0007669"/>
    <property type="project" value="Ensembl"/>
</dbReference>
<feature type="compositionally biased region" description="Polar residues" evidence="10">
    <location>
        <begin position="391"/>
        <end position="400"/>
    </location>
</feature>
<evidence type="ECO:0000256" key="1">
    <source>
        <dbReference type="ARBA" id="ARBA00006935"/>
    </source>
</evidence>
<evidence type="ECO:0000256" key="9">
    <source>
        <dbReference type="PROSITE-ProRule" id="PRU10141"/>
    </source>
</evidence>
<dbReference type="SUPFAM" id="SSF50729">
    <property type="entry name" value="PH domain-like"/>
    <property type="match status" value="1"/>
</dbReference>
<dbReference type="GO" id="GO:0005524">
    <property type="term" value="F:ATP binding"/>
    <property type="evidence" value="ECO:0007669"/>
    <property type="project" value="UniProtKB-UniRule"/>
</dbReference>
<dbReference type="GO" id="GO:0045725">
    <property type="term" value="P:positive regulation of glycogen biosynthetic process"/>
    <property type="evidence" value="ECO:0007669"/>
    <property type="project" value="Ensembl"/>
</dbReference>
<reference evidence="16 17" key="1">
    <citation type="submission" date="2018-11" db="EMBL/GenBank/DDBJ databases">
        <title>Haplotype-resolved cattle genomes.</title>
        <authorList>
            <person name="Low W.Y."/>
            <person name="Tearle R."/>
            <person name="Bickhart D.M."/>
            <person name="Rosen B.D."/>
            <person name="Koren S."/>
            <person name="Rhie A."/>
            <person name="Hiendleder S."/>
            <person name="Phillippy A.M."/>
            <person name="Smith T.P.L."/>
            <person name="Williams J.L."/>
        </authorList>
    </citation>
    <scope>NUCLEOTIDE SEQUENCE [LARGE SCALE GENOMIC DNA]</scope>
</reference>
<dbReference type="GO" id="GO:0006006">
    <property type="term" value="P:glucose metabolic process"/>
    <property type="evidence" value="ECO:0007669"/>
    <property type="project" value="Ensembl"/>
</dbReference>
<evidence type="ECO:0000256" key="11">
    <source>
        <dbReference type="SAM" id="Phobius"/>
    </source>
</evidence>
<evidence type="ECO:0000256" key="10">
    <source>
        <dbReference type="SAM" id="MobiDB-lite"/>
    </source>
</evidence>
<dbReference type="SMART" id="SM00220">
    <property type="entry name" value="S_TKc"/>
    <property type="match status" value="1"/>
</dbReference>
<dbReference type="AlphaFoldDB" id="A0A4W2CI15"/>
<organism evidence="14 16">
    <name type="scientific">Bos indicus x Bos taurus</name>
    <name type="common">Hybrid cattle</name>
    <dbReference type="NCBI Taxonomy" id="30522"/>
    <lineage>
        <taxon>Eukaryota</taxon>
        <taxon>Metazoa</taxon>
        <taxon>Chordata</taxon>
        <taxon>Craniata</taxon>
        <taxon>Vertebrata</taxon>
        <taxon>Euteleostomi</taxon>
        <taxon>Mammalia</taxon>
        <taxon>Eutheria</taxon>
        <taxon>Laurasiatheria</taxon>
        <taxon>Artiodactyla</taxon>
        <taxon>Ruminantia</taxon>
        <taxon>Pecora</taxon>
        <taxon>Bovidae</taxon>
        <taxon>Bovinae</taxon>
        <taxon>Bos</taxon>
    </lineage>
</organism>
<dbReference type="FunFam" id="3.30.200.20:FF:000838">
    <property type="entry name" value="Non-specific serine/threonine protein kinase"/>
    <property type="match status" value="1"/>
</dbReference>
<feature type="domain" description="PH" evidence="12">
    <location>
        <begin position="5"/>
        <end position="108"/>
    </location>
</feature>
<evidence type="ECO:0000256" key="7">
    <source>
        <dbReference type="ARBA" id="ARBA00022777"/>
    </source>
</evidence>
<evidence type="ECO:0000256" key="3">
    <source>
        <dbReference type="ARBA" id="ARBA00022527"/>
    </source>
</evidence>
<dbReference type="PANTHER" id="PTHR24351">
    <property type="entry name" value="RIBOSOMAL PROTEIN S6 KINASE"/>
    <property type="match status" value="1"/>
</dbReference>
<dbReference type="Proteomes" id="UP000429181">
    <property type="component" value="Chromosome 18"/>
</dbReference>
<dbReference type="GO" id="GO:0097473">
    <property type="term" value="P:retinal rod cell apoptotic process"/>
    <property type="evidence" value="ECO:0007669"/>
    <property type="project" value="Ensembl"/>
</dbReference>
<keyword evidence="3" id="KW-0723">Serine/threonine-protein kinase</keyword>
<feature type="compositionally biased region" description="Polar residues" evidence="10">
    <location>
        <begin position="435"/>
        <end position="444"/>
    </location>
</feature>
<feature type="binding site" evidence="9">
    <location>
        <position position="191"/>
    </location>
    <ligand>
        <name>ATP</name>
        <dbReference type="ChEBI" id="CHEBI:30616"/>
    </ligand>
</feature>
<proteinExistence type="inferred from homology"/>
<feature type="region of interest" description="Disordered" evidence="10">
    <location>
        <begin position="388"/>
        <end position="423"/>
    </location>
</feature>
<evidence type="ECO:0000259" key="12">
    <source>
        <dbReference type="PROSITE" id="PS50003"/>
    </source>
</evidence>
<dbReference type="CDD" id="cd01241">
    <property type="entry name" value="PH_PKB"/>
    <property type="match status" value="1"/>
</dbReference>